<feature type="repeat" description="TPR" evidence="5">
    <location>
        <begin position="333"/>
        <end position="366"/>
    </location>
</feature>
<dbReference type="AlphaFoldDB" id="A0A6B2L0G5"/>
<organism evidence="7">
    <name type="scientific">Arcella intermedia</name>
    <dbReference type="NCBI Taxonomy" id="1963864"/>
    <lineage>
        <taxon>Eukaryota</taxon>
        <taxon>Amoebozoa</taxon>
        <taxon>Tubulinea</taxon>
        <taxon>Elardia</taxon>
        <taxon>Arcellinida</taxon>
        <taxon>Sphaerothecina</taxon>
        <taxon>Arcellidae</taxon>
        <taxon>Arcella</taxon>
    </lineage>
</organism>
<dbReference type="SUPFAM" id="SSF48452">
    <property type="entry name" value="TPR-like"/>
    <property type="match status" value="3"/>
</dbReference>
<accession>A0A6B2L0G5</accession>
<dbReference type="Pfam" id="PF13432">
    <property type="entry name" value="TPR_16"/>
    <property type="match status" value="2"/>
</dbReference>
<feature type="repeat" description="TPR" evidence="5">
    <location>
        <begin position="461"/>
        <end position="494"/>
    </location>
</feature>
<name>A0A6B2L0G5_9EUKA</name>
<evidence type="ECO:0000256" key="2">
    <source>
        <dbReference type="ARBA" id="ARBA00022490"/>
    </source>
</evidence>
<evidence type="ECO:0000256" key="1">
    <source>
        <dbReference type="ARBA" id="ARBA00004496"/>
    </source>
</evidence>
<evidence type="ECO:0000256" key="3">
    <source>
        <dbReference type="ARBA" id="ARBA00022737"/>
    </source>
</evidence>
<dbReference type="Gene3D" id="1.10.260.100">
    <property type="match status" value="1"/>
</dbReference>
<sequence>MKTKGNEALSAGKFEEAIKFYDQAIHLNPVKEYYGNRSLAYSKLGKFTEALADAEQCVKLGPNWARGFQRKGFALHNLRRYQEAVEAYKKGLEYEPNNDQIKKGLSEVEDLAKWEETQKKAEEKKNEQMKDILRIFEGDPLGQCRLMPECKHLVDDVGFVKKVSEIKEDPKKLQTYLHDEGIRLFVTVAAQYQHLSKMTDKERAELFIKQEEERMRMEKLEEEERDRRRREEKKRKEEEERKKKEELERSLTPEQREALKVKDEATAFYKKKDFEKALELYKKAASLDPKNIVYLNNIAAVLLTQKKFDEVLEVSTKAVEIGRDNRAPFEHIGRALQRLGTAHLRKGEYSQAIEFYKKSQTEFRDPDTLKLLKEAEKAQEEKVKKEYINPQLSEKAKEEGNEAFKNKRFAEAVEKYSEAIKRNPDNHVLYTNRATAYTKLQAYTEALKDCDTCLALSPKFTKAHLKKGSIYHTTKQYQKALETYQQGLEIEPENEPLKEAIQQTLMTVSQGSSGGSNAEDVRKNIEKDPELQAILRDPMTQQVLNAIRNGQPFEHFLQDKKVEANIEKLIMAGVIGTGPKK</sequence>
<evidence type="ECO:0000256" key="5">
    <source>
        <dbReference type="PROSITE-ProRule" id="PRU00339"/>
    </source>
</evidence>
<proteinExistence type="predicted"/>
<dbReference type="Pfam" id="PF13424">
    <property type="entry name" value="TPR_12"/>
    <property type="match status" value="1"/>
</dbReference>
<evidence type="ECO:0000256" key="6">
    <source>
        <dbReference type="SAM" id="MobiDB-lite"/>
    </source>
</evidence>
<dbReference type="PROSITE" id="PS50293">
    <property type="entry name" value="TPR_REGION"/>
    <property type="match status" value="1"/>
</dbReference>
<evidence type="ECO:0000256" key="4">
    <source>
        <dbReference type="ARBA" id="ARBA00022803"/>
    </source>
</evidence>
<dbReference type="InterPro" id="IPR011990">
    <property type="entry name" value="TPR-like_helical_dom_sf"/>
</dbReference>
<protein>
    <recommendedName>
        <fullName evidence="8">STI1 domain-containing protein</fullName>
    </recommendedName>
</protein>
<comment type="subcellular location">
    <subcellularLocation>
        <location evidence="1">Cytoplasm</location>
    </subcellularLocation>
</comment>
<keyword evidence="2" id="KW-0963">Cytoplasm</keyword>
<dbReference type="FunFam" id="1.25.40.10:FF:000010">
    <property type="entry name" value="Stress-induced phosphoprotein 1"/>
    <property type="match status" value="1"/>
</dbReference>
<feature type="repeat" description="TPR" evidence="5">
    <location>
        <begin position="393"/>
        <end position="426"/>
    </location>
</feature>
<feature type="repeat" description="TPR" evidence="5">
    <location>
        <begin position="65"/>
        <end position="98"/>
    </location>
</feature>
<dbReference type="GO" id="GO:0051879">
    <property type="term" value="F:Hsp90 protein binding"/>
    <property type="evidence" value="ECO:0007669"/>
    <property type="project" value="TreeGrafter"/>
</dbReference>
<dbReference type="FunFam" id="1.25.40.10:FF:000020">
    <property type="entry name" value="Stress-induced phosphoprotein 1"/>
    <property type="match status" value="1"/>
</dbReference>
<reference evidence="7" key="1">
    <citation type="journal article" date="2020" name="J. Eukaryot. Microbiol.">
        <title>De novo Sequencing, Assembly and Annotation of the Transcriptome for the Free-Living Testate Amoeba Arcella intermedia.</title>
        <authorList>
            <person name="Ribeiro G.M."/>
            <person name="Porfirio-Sousa A.L."/>
            <person name="Maurer-Alcala X.X."/>
            <person name="Katz L.A."/>
            <person name="Lahr D.J.G."/>
        </authorList>
    </citation>
    <scope>NUCLEOTIDE SEQUENCE</scope>
</reference>
<dbReference type="SMART" id="SM00028">
    <property type="entry name" value="TPR"/>
    <property type="match status" value="9"/>
</dbReference>
<keyword evidence="4 5" id="KW-0802">TPR repeat</keyword>
<dbReference type="InterPro" id="IPR019734">
    <property type="entry name" value="TPR_rpt"/>
</dbReference>
<keyword evidence="3" id="KW-0677">Repeat</keyword>
<feature type="region of interest" description="Disordered" evidence="6">
    <location>
        <begin position="217"/>
        <end position="252"/>
    </location>
</feature>
<dbReference type="PROSITE" id="PS50005">
    <property type="entry name" value="TPR"/>
    <property type="match status" value="5"/>
</dbReference>
<dbReference type="PANTHER" id="PTHR22904">
    <property type="entry name" value="TPR REPEAT CONTAINING PROTEIN"/>
    <property type="match status" value="1"/>
</dbReference>
<feature type="compositionally biased region" description="Basic and acidic residues" evidence="6">
    <location>
        <begin position="234"/>
        <end position="252"/>
    </location>
</feature>
<dbReference type="Pfam" id="PF07719">
    <property type="entry name" value="TPR_2"/>
    <property type="match status" value="2"/>
</dbReference>
<evidence type="ECO:0008006" key="8">
    <source>
        <dbReference type="Google" id="ProtNLM"/>
    </source>
</evidence>
<dbReference type="EMBL" id="GIBP01001503">
    <property type="protein sequence ID" value="NDV30472.1"/>
    <property type="molecule type" value="Transcribed_RNA"/>
</dbReference>
<evidence type="ECO:0000313" key="7">
    <source>
        <dbReference type="EMBL" id="NDV30472.1"/>
    </source>
</evidence>
<feature type="repeat" description="TPR" evidence="5">
    <location>
        <begin position="258"/>
        <end position="291"/>
    </location>
</feature>
<dbReference type="GO" id="GO:0005737">
    <property type="term" value="C:cytoplasm"/>
    <property type="evidence" value="ECO:0007669"/>
    <property type="project" value="UniProtKB-SubCell"/>
</dbReference>
<dbReference type="Gene3D" id="1.25.40.10">
    <property type="entry name" value="Tetratricopeptide repeat domain"/>
    <property type="match status" value="3"/>
</dbReference>
<dbReference type="Pfam" id="PF13181">
    <property type="entry name" value="TPR_8"/>
    <property type="match status" value="1"/>
</dbReference>
<dbReference type="InterPro" id="IPR013105">
    <property type="entry name" value="TPR_2"/>
</dbReference>
<dbReference type="PANTHER" id="PTHR22904:SF523">
    <property type="entry name" value="STRESS-INDUCED-PHOSPHOPROTEIN 1"/>
    <property type="match status" value="1"/>
</dbReference>